<reference evidence="1" key="1">
    <citation type="journal article" date="2021" name="Nat. Commun.">
        <title>Genetic determinants of endophytism in the Arabidopsis root mycobiome.</title>
        <authorList>
            <person name="Mesny F."/>
            <person name="Miyauchi S."/>
            <person name="Thiergart T."/>
            <person name="Pickel B."/>
            <person name="Atanasova L."/>
            <person name="Karlsson M."/>
            <person name="Huettel B."/>
            <person name="Barry K.W."/>
            <person name="Haridas S."/>
            <person name="Chen C."/>
            <person name="Bauer D."/>
            <person name="Andreopoulos W."/>
            <person name="Pangilinan J."/>
            <person name="LaButti K."/>
            <person name="Riley R."/>
            <person name="Lipzen A."/>
            <person name="Clum A."/>
            <person name="Drula E."/>
            <person name="Henrissat B."/>
            <person name="Kohler A."/>
            <person name="Grigoriev I.V."/>
            <person name="Martin F.M."/>
            <person name="Hacquard S."/>
        </authorList>
    </citation>
    <scope>NUCLEOTIDE SEQUENCE</scope>
    <source>
        <strain evidence="1">MPI-SDFR-AT-0120</strain>
    </source>
</reference>
<accession>A0A8K0RGI4</accession>
<sequence>MSFTISPEWHHTEQRTRCKDYITAKLSTYTTAENDATSTFLPITAITTLFTYGNIKIIIDKAPSLPDRIEFPDNTRAFFTQTISDSCPRIFAACIHAGLSMLFLRELWNRSISDDHEFPVSDTFHMPAPFADDLDVFKSHQHKSCAPVLTLG</sequence>
<gene>
    <name evidence="1" type="ORF">FB567DRAFT_585985</name>
</gene>
<dbReference type="EMBL" id="JAGMVJ010000001">
    <property type="protein sequence ID" value="KAH7094622.1"/>
    <property type="molecule type" value="Genomic_DNA"/>
</dbReference>
<name>A0A8K0RGI4_9PLEO</name>
<comment type="caution">
    <text evidence="1">The sequence shown here is derived from an EMBL/GenBank/DDBJ whole genome shotgun (WGS) entry which is preliminary data.</text>
</comment>
<evidence type="ECO:0000313" key="1">
    <source>
        <dbReference type="EMBL" id="KAH7094622.1"/>
    </source>
</evidence>
<dbReference type="AlphaFoldDB" id="A0A8K0RGI4"/>
<proteinExistence type="predicted"/>
<organism evidence="1 2">
    <name type="scientific">Paraphoma chrysanthemicola</name>
    <dbReference type="NCBI Taxonomy" id="798071"/>
    <lineage>
        <taxon>Eukaryota</taxon>
        <taxon>Fungi</taxon>
        <taxon>Dikarya</taxon>
        <taxon>Ascomycota</taxon>
        <taxon>Pezizomycotina</taxon>
        <taxon>Dothideomycetes</taxon>
        <taxon>Pleosporomycetidae</taxon>
        <taxon>Pleosporales</taxon>
        <taxon>Pleosporineae</taxon>
        <taxon>Phaeosphaeriaceae</taxon>
        <taxon>Paraphoma</taxon>
    </lineage>
</organism>
<protein>
    <submittedName>
        <fullName evidence="1">Uncharacterized protein</fullName>
    </submittedName>
</protein>
<evidence type="ECO:0000313" key="2">
    <source>
        <dbReference type="Proteomes" id="UP000813461"/>
    </source>
</evidence>
<keyword evidence="2" id="KW-1185">Reference proteome</keyword>
<dbReference type="Proteomes" id="UP000813461">
    <property type="component" value="Unassembled WGS sequence"/>
</dbReference>